<gene>
    <name evidence="2" type="ORF">WS67_00985</name>
</gene>
<keyword evidence="3" id="KW-1185">Reference proteome</keyword>
<evidence type="ECO:0000256" key="1">
    <source>
        <dbReference type="SAM" id="MobiDB-lite"/>
    </source>
</evidence>
<evidence type="ECO:0000313" key="3">
    <source>
        <dbReference type="Proteomes" id="UP000062788"/>
    </source>
</evidence>
<feature type="compositionally biased region" description="Basic residues" evidence="1">
    <location>
        <begin position="78"/>
        <end position="89"/>
    </location>
</feature>
<proteinExistence type="predicted"/>
<protein>
    <submittedName>
        <fullName evidence="2">Uncharacterized protein</fullName>
    </submittedName>
</protein>
<evidence type="ECO:0000313" key="2">
    <source>
        <dbReference type="EMBL" id="KVE24172.1"/>
    </source>
</evidence>
<dbReference type="AlphaFoldDB" id="A0A124P839"/>
<sequence length="89" mass="9728">MTAAIAMRLAAGAWPATPSQVRGRQQQRAAEGQRDDQYEIGISQMDEMHRDNPVTAGTQRPPAGCGRAGGRLIEYRRAGARRKRGPIRA</sequence>
<dbReference type="Proteomes" id="UP000062788">
    <property type="component" value="Unassembled WGS sequence"/>
</dbReference>
<feature type="region of interest" description="Disordered" evidence="1">
    <location>
        <begin position="15"/>
        <end position="38"/>
    </location>
</feature>
<reference evidence="2 3" key="1">
    <citation type="submission" date="2015-11" db="EMBL/GenBank/DDBJ databases">
        <title>Expanding the genomic diversity of Burkholderia species for the development of highly accurate diagnostics.</title>
        <authorList>
            <person name="Sahl J."/>
            <person name="Keim P."/>
            <person name="Wagner D."/>
        </authorList>
    </citation>
    <scope>NUCLEOTIDE SEQUENCE [LARGE SCALE GENOMIC DNA]</scope>
    <source>
        <strain evidence="2 3">TSV85</strain>
    </source>
</reference>
<dbReference type="EMBL" id="LOWA01000055">
    <property type="protein sequence ID" value="KVE24172.1"/>
    <property type="molecule type" value="Genomic_DNA"/>
</dbReference>
<name>A0A124P839_9BURK</name>
<comment type="caution">
    <text evidence="2">The sequence shown here is derived from an EMBL/GenBank/DDBJ whole genome shotgun (WGS) entry which is preliminary data.</text>
</comment>
<feature type="region of interest" description="Disordered" evidence="1">
    <location>
        <begin position="51"/>
        <end position="89"/>
    </location>
</feature>
<organism evidence="2 3">
    <name type="scientific">Burkholderia singularis</name>
    <dbReference type="NCBI Taxonomy" id="1503053"/>
    <lineage>
        <taxon>Bacteria</taxon>
        <taxon>Pseudomonadati</taxon>
        <taxon>Pseudomonadota</taxon>
        <taxon>Betaproteobacteria</taxon>
        <taxon>Burkholderiales</taxon>
        <taxon>Burkholderiaceae</taxon>
        <taxon>Burkholderia</taxon>
        <taxon>pseudomallei group</taxon>
    </lineage>
</organism>
<feature type="compositionally biased region" description="Low complexity" evidence="1">
    <location>
        <begin position="20"/>
        <end position="30"/>
    </location>
</feature>
<accession>A0A124P839</accession>